<accession>A0ABP9U6B9</accession>
<dbReference type="Proteomes" id="UP001449582">
    <property type="component" value="Unassembled WGS sequence"/>
</dbReference>
<name>A0ABP9U6B9_9BACT</name>
<reference evidence="1" key="1">
    <citation type="submission" date="2024-02" db="EMBL/GenBank/DDBJ databases">
        <title>Draft genome sequence of new strains in genus Ureaplasma.</title>
        <authorList>
            <person name="Nakajima Y."/>
            <person name="Segawa T."/>
        </authorList>
    </citation>
    <scope>NUCLEOTIDE SEQUENCE [LARGE SCALE GENOMIC DNA]</scope>
    <source>
        <strain evidence="1">OM1</strain>
    </source>
</reference>
<comment type="caution">
    <text evidence="1">The sequence shown here is derived from an EMBL/GenBank/DDBJ whole genome shotgun (WGS) entry which is preliminary data.</text>
</comment>
<gene>
    <name evidence="1" type="ORF">UREOM_0450</name>
</gene>
<evidence type="ECO:0008006" key="3">
    <source>
        <dbReference type="Google" id="ProtNLM"/>
    </source>
</evidence>
<organism evidence="1 2">
    <name type="scientific">Ureaplasma ceti</name>
    <dbReference type="NCBI Taxonomy" id="3119530"/>
    <lineage>
        <taxon>Bacteria</taxon>
        <taxon>Bacillati</taxon>
        <taxon>Mycoplasmatota</taxon>
        <taxon>Mycoplasmoidales</taxon>
        <taxon>Mycoplasmoidaceae</taxon>
        <taxon>Ureaplasma</taxon>
    </lineage>
</organism>
<dbReference type="EMBL" id="BAABQM010000001">
    <property type="protein sequence ID" value="GAA5414334.1"/>
    <property type="molecule type" value="Genomic_DNA"/>
</dbReference>
<evidence type="ECO:0000313" key="2">
    <source>
        <dbReference type="Proteomes" id="UP001449582"/>
    </source>
</evidence>
<sequence length="218" mass="26000">MINSNIRKLTLSGWLKKHYRCSFDSSLKLQKFLLLYESFCKVFNEKYDFNNLRGWERGPVFSNVWGDYTKEKIEFLMMSKACYENNFQHIKEDIAQKCGFIVSSLTEQELSNITHEMNIWKAQYYRIHNGERNVTLCELDFNQNDEQIIRSLDEMYPIEMINNSEIINLKEKYFIISKSNITKLKSKHFNVLTRLSECEELNNPVFVDIDEEGRLLID</sequence>
<protein>
    <recommendedName>
        <fullName evidence="3">Antitoxin SocA-like Panacea domain-containing protein</fullName>
    </recommendedName>
</protein>
<proteinExistence type="predicted"/>
<keyword evidence="2" id="KW-1185">Reference proteome</keyword>
<evidence type="ECO:0000313" key="1">
    <source>
        <dbReference type="EMBL" id="GAA5414334.1"/>
    </source>
</evidence>
<dbReference type="RefSeq" id="WP_353289499.1">
    <property type="nucleotide sequence ID" value="NZ_BAABQM010000001.1"/>
</dbReference>